<evidence type="ECO:0000256" key="11">
    <source>
        <dbReference type="ARBA" id="ARBA00023002"/>
    </source>
</evidence>
<dbReference type="InterPro" id="IPR012280">
    <property type="entry name" value="Semialdhyde_DH_dimer_dom"/>
</dbReference>
<feature type="binding site" evidence="15">
    <location>
        <position position="152"/>
    </location>
    <ligand>
        <name>substrate</name>
    </ligand>
</feature>
<feature type="binding site" evidence="15">
    <location>
        <position position="221"/>
    </location>
    <ligand>
        <name>substrate</name>
    </ligand>
</feature>
<dbReference type="NCBIfam" id="TIGR01296">
    <property type="entry name" value="asd_B"/>
    <property type="match status" value="1"/>
</dbReference>
<dbReference type="Gene3D" id="3.40.50.720">
    <property type="entry name" value="NAD(P)-binding Rossmann-like Domain"/>
    <property type="match status" value="1"/>
</dbReference>
<dbReference type="Pfam" id="PF02774">
    <property type="entry name" value="Semialdhyde_dhC"/>
    <property type="match status" value="1"/>
</dbReference>
<dbReference type="OrthoDB" id="9805684at2"/>
<evidence type="ECO:0000256" key="7">
    <source>
        <dbReference type="ARBA" id="ARBA00022605"/>
    </source>
</evidence>
<dbReference type="AlphaFoldDB" id="A0A2N6SLR0"/>
<dbReference type="InterPro" id="IPR000534">
    <property type="entry name" value="Semialdehyde_DH_NAD-bd"/>
</dbReference>
<feature type="binding site" evidence="15">
    <location>
        <begin position="155"/>
        <end position="156"/>
    </location>
    <ligand>
        <name>NADP(+)</name>
        <dbReference type="ChEBI" id="CHEBI:58349"/>
    </ligand>
</feature>
<feature type="binding site" evidence="15">
    <location>
        <begin position="37"/>
        <end position="38"/>
    </location>
    <ligand>
        <name>NADP(+)</name>
        <dbReference type="ChEBI" id="CHEBI:58349"/>
    </ligand>
</feature>
<keyword evidence="10 15" id="KW-0220">Diaminopimelate biosynthesis</keyword>
<protein>
    <recommendedName>
        <fullName evidence="6 15">Aspartate-semialdehyde dehydrogenase</fullName>
        <shortName evidence="15">ASA dehydrogenase</shortName>
        <shortName evidence="15">ASADH</shortName>
        <ecNumber evidence="6 15">1.2.1.11</ecNumber>
    </recommendedName>
    <alternativeName>
        <fullName evidence="15">Aspartate-beta-semialdehyde dehydrogenase</fullName>
    </alternativeName>
</protein>
<reference evidence="18 19" key="1">
    <citation type="submission" date="2017-09" db="EMBL/GenBank/DDBJ databases">
        <title>Bacterial strain isolated from the female urinary microbiota.</title>
        <authorList>
            <person name="Thomas-White K."/>
            <person name="Kumar N."/>
            <person name="Forster S."/>
            <person name="Putonti C."/>
            <person name="Lawley T."/>
            <person name="Wolfe A.J."/>
        </authorList>
    </citation>
    <scope>NUCLEOTIDE SEQUENCE [LARGE SCALE GENOMIC DNA]</scope>
    <source>
        <strain evidence="18 19">UMB0852</strain>
    </source>
</reference>
<evidence type="ECO:0000256" key="15">
    <source>
        <dbReference type="HAMAP-Rule" id="MF_02121"/>
    </source>
</evidence>
<name>A0A2N6SLR0_9LACT</name>
<dbReference type="GO" id="GO:0019877">
    <property type="term" value="P:diaminopimelate biosynthetic process"/>
    <property type="evidence" value="ECO:0007669"/>
    <property type="project" value="UniProtKB-UniRule"/>
</dbReference>
<evidence type="ECO:0000256" key="2">
    <source>
        <dbReference type="ARBA" id="ARBA00005076"/>
    </source>
</evidence>
<keyword evidence="13 15" id="KW-0486">Methionine biosynthesis</keyword>
<dbReference type="SUPFAM" id="SSF51735">
    <property type="entry name" value="NAD(P)-binding Rossmann-fold domains"/>
    <property type="match status" value="1"/>
</dbReference>
<dbReference type="UniPathway" id="UPA00051">
    <property type="reaction ID" value="UER00464"/>
</dbReference>
<comment type="pathway">
    <text evidence="2 15">Amino-acid biosynthesis; L-lysine biosynthesis via DAP pathway; (S)-tetrahydrodipicolinate from L-aspartate: step 2/4.</text>
</comment>
<dbReference type="PIRSF" id="PIRSF000148">
    <property type="entry name" value="ASA_dh"/>
    <property type="match status" value="1"/>
</dbReference>
<dbReference type="GO" id="GO:0051287">
    <property type="term" value="F:NAD binding"/>
    <property type="evidence" value="ECO:0007669"/>
    <property type="project" value="InterPro"/>
</dbReference>
<accession>A0A2N6SLR0</accession>
<dbReference type="HAMAP" id="MF_02121">
    <property type="entry name" value="ASADH"/>
    <property type="match status" value="1"/>
</dbReference>
<dbReference type="SMART" id="SM00859">
    <property type="entry name" value="Semialdhyde_dh"/>
    <property type="match status" value="1"/>
</dbReference>
<organism evidence="18 19">
    <name type="scientific">Dolosicoccus paucivorans</name>
    <dbReference type="NCBI Taxonomy" id="84521"/>
    <lineage>
        <taxon>Bacteria</taxon>
        <taxon>Bacillati</taxon>
        <taxon>Bacillota</taxon>
        <taxon>Bacilli</taxon>
        <taxon>Lactobacillales</taxon>
        <taxon>Aerococcaceae</taxon>
        <taxon>Dolosicoccus</taxon>
    </lineage>
</organism>
<keyword evidence="8 15" id="KW-0791">Threonine biosynthesis</keyword>
<feature type="binding site" evidence="15">
    <location>
        <position position="98"/>
    </location>
    <ligand>
        <name>phosphate</name>
        <dbReference type="ChEBI" id="CHEBI:43474"/>
    </ligand>
</feature>
<gene>
    <name evidence="15" type="primary">asd</name>
    <name evidence="18" type="ORF">CJ205_06785</name>
</gene>
<comment type="catalytic activity">
    <reaction evidence="14 15">
        <text>L-aspartate 4-semialdehyde + phosphate + NADP(+) = 4-phospho-L-aspartate + NADPH + H(+)</text>
        <dbReference type="Rhea" id="RHEA:24284"/>
        <dbReference type="ChEBI" id="CHEBI:15378"/>
        <dbReference type="ChEBI" id="CHEBI:43474"/>
        <dbReference type="ChEBI" id="CHEBI:57535"/>
        <dbReference type="ChEBI" id="CHEBI:57783"/>
        <dbReference type="ChEBI" id="CHEBI:58349"/>
        <dbReference type="ChEBI" id="CHEBI:537519"/>
        <dbReference type="EC" id="1.2.1.11"/>
    </reaction>
</comment>
<evidence type="ECO:0000256" key="14">
    <source>
        <dbReference type="ARBA" id="ARBA00047891"/>
    </source>
</evidence>
<dbReference type="GO" id="GO:0004073">
    <property type="term" value="F:aspartate-semialdehyde dehydrogenase activity"/>
    <property type="evidence" value="ECO:0007669"/>
    <property type="project" value="UniProtKB-UniRule"/>
</dbReference>
<evidence type="ECO:0000256" key="4">
    <source>
        <dbReference type="ARBA" id="ARBA00010584"/>
    </source>
</evidence>
<comment type="function">
    <text evidence="15">Catalyzes the NADPH-dependent formation of L-aspartate-semialdehyde (L-ASA) by the reductive dephosphorylation of L-aspartyl-4-phosphate.</text>
</comment>
<dbReference type="PANTHER" id="PTHR46278">
    <property type="entry name" value="DEHYDROGENASE, PUTATIVE-RELATED"/>
    <property type="match status" value="1"/>
</dbReference>
<evidence type="ECO:0000256" key="5">
    <source>
        <dbReference type="ARBA" id="ARBA00011738"/>
    </source>
</evidence>
<keyword evidence="12 15" id="KW-0457">Lysine biosynthesis</keyword>
<dbReference type="GO" id="GO:0050661">
    <property type="term" value="F:NADP binding"/>
    <property type="evidence" value="ECO:0007669"/>
    <property type="project" value="UniProtKB-UniRule"/>
</dbReference>
<dbReference type="STRING" id="84521.SAMN04487994_10686"/>
<evidence type="ECO:0000256" key="10">
    <source>
        <dbReference type="ARBA" id="ARBA00022915"/>
    </source>
</evidence>
<dbReference type="CDD" id="cd02316">
    <property type="entry name" value="VcASADH2_like_N"/>
    <property type="match status" value="1"/>
</dbReference>
<evidence type="ECO:0000256" key="16">
    <source>
        <dbReference type="PIRSR" id="PIRSR000148-1"/>
    </source>
</evidence>
<proteinExistence type="inferred from homology"/>
<dbReference type="InterPro" id="IPR005986">
    <property type="entry name" value="Asp_semialdehyde_DH_beta"/>
</dbReference>
<evidence type="ECO:0000313" key="19">
    <source>
        <dbReference type="Proteomes" id="UP000235682"/>
    </source>
</evidence>
<dbReference type="Gene3D" id="3.30.360.10">
    <property type="entry name" value="Dihydrodipicolinate Reductase, domain 2"/>
    <property type="match status" value="1"/>
</dbReference>
<dbReference type="GO" id="GO:0009097">
    <property type="term" value="P:isoleucine biosynthetic process"/>
    <property type="evidence" value="ECO:0007669"/>
    <property type="project" value="UniProtKB-UniRule"/>
</dbReference>
<feature type="binding site" evidence="15">
    <location>
        <position position="301"/>
    </location>
    <ligand>
        <name>NADP(+)</name>
        <dbReference type="ChEBI" id="CHEBI:58349"/>
    </ligand>
</feature>
<dbReference type="GO" id="GO:0071266">
    <property type="term" value="P:'de novo' L-methionine biosynthetic process"/>
    <property type="evidence" value="ECO:0007669"/>
    <property type="project" value="UniProtKB-UniRule"/>
</dbReference>
<dbReference type="InterPro" id="IPR012080">
    <property type="entry name" value="Asp_semialdehyde_DH"/>
</dbReference>
<keyword evidence="9 15" id="KW-0521">NADP</keyword>
<comment type="pathway">
    <text evidence="3 15">Amino-acid biosynthesis; L-threonine biosynthesis; L-threonine from L-aspartate: step 2/5.</text>
</comment>
<comment type="subunit">
    <text evidence="5 15">Homodimer.</text>
</comment>
<sequence length="318" mass="34841">MNIAVVGASGAVGQKILEVLEERQFPVDNLYLLSSPRSAGTTVQFNGQEYTLEVLEPASFDKDIDIAFFAAGGGISKEYVDIARDKGITVIDNSSEFRMVDGVPLVVPEVNPEDVHDETLIANPNCSTIQSIVALKPLQKFGIKHITYTTYQAVSGSGVGGIADLKEGTTTTYPYNIQKSVLPHIDSFLDNGYTKEEMKMIEETKKILNDDTLNVTATTVRVPIENGHGVNIDIEFENDFDLEDIYKALEEAPGVIIRDDVANLVYPLAEEANGTDEVYVGRIRRDLSRKNGLHMFVVADNIRKGAATNSVQIAELLQ</sequence>
<keyword evidence="11 15" id="KW-0560">Oxidoreductase</keyword>
<evidence type="ECO:0000256" key="12">
    <source>
        <dbReference type="ARBA" id="ARBA00023154"/>
    </source>
</evidence>
<dbReference type="Pfam" id="PF01118">
    <property type="entry name" value="Semialdhyde_dh"/>
    <property type="match status" value="1"/>
</dbReference>
<feature type="domain" description="Semialdehyde dehydrogenase NAD-binding" evidence="17">
    <location>
        <begin position="2"/>
        <end position="118"/>
    </location>
</feature>
<dbReference type="SUPFAM" id="SSF55347">
    <property type="entry name" value="Glyceraldehyde-3-phosphate dehydrogenase-like, C-terminal domain"/>
    <property type="match status" value="1"/>
</dbReference>
<dbReference type="PANTHER" id="PTHR46278:SF2">
    <property type="entry name" value="ASPARTATE-SEMIALDEHYDE DEHYDROGENASE"/>
    <property type="match status" value="1"/>
</dbReference>
<dbReference type="CDD" id="cd18131">
    <property type="entry name" value="ASADH_C_bac_euk_like"/>
    <property type="match status" value="1"/>
</dbReference>
<evidence type="ECO:0000256" key="8">
    <source>
        <dbReference type="ARBA" id="ARBA00022697"/>
    </source>
</evidence>
<evidence type="ECO:0000256" key="13">
    <source>
        <dbReference type="ARBA" id="ARBA00023167"/>
    </source>
</evidence>
<evidence type="ECO:0000259" key="17">
    <source>
        <dbReference type="SMART" id="SM00859"/>
    </source>
</evidence>
<dbReference type="EMBL" id="PNHE01000032">
    <property type="protein sequence ID" value="PMC57969.1"/>
    <property type="molecule type" value="Genomic_DNA"/>
</dbReference>
<dbReference type="UniPathway" id="UPA00050">
    <property type="reaction ID" value="UER00463"/>
</dbReference>
<evidence type="ECO:0000256" key="1">
    <source>
        <dbReference type="ARBA" id="ARBA00005021"/>
    </source>
</evidence>
<dbReference type="GO" id="GO:0009089">
    <property type="term" value="P:lysine biosynthetic process via diaminopimelate"/>
    <property type="evidence" value="ECO:0007669"/>
    <property type="project" value="UniProtKB-UniRule"/>
</dbReference>
<feature type="active site" description="Proton acceptor" evidence="15 16">
    <location>
        <position position="228"/>
    </location>
</feature>
<dbReference type="EC" id="1.2.1.11" evidence="6 15"/>
<evidence type="ECO:0000256" key="9">
    <source>
        <dbReference type="ARBA" id="ARBA00022857"/>
    </source>
</evidence>
<comment type="pathway">
    <text evidence="1 15">Amino-acid biosynthesis; L-methionine biosynthesis via de novo pathway; L-homoserine from L-aspartate: step 2/3.</text>
</comment>
<comment type="similarity">
    <text evidence="4 15">Belongs to the aspartate-semialdehyde dehydrogenase family.</text>
</comment>
<dbReference type="NCBIfam" id="NF011456">
    <property type="entry name" value="PRK14874.1"/>
    <property type="match status" value="1"/>
</dbReference>
<evidence type="ECO:0000256" key="6">
    <source>
        <dbReference type="ARBA" id="ARBA00013120"/>
    </source>
</evidence>
<keyword evidence="19" id="KW-1185">Reference proteome</keyword>
<feature type="active site" description="Acyl-thioester intermediate" evidence="15 16">
    <location>
        <position position="126"/>
    </location>
</feature>
<comment type="caution">
    <text evidence="18">The sequence shown here is derived from an EMBL/GenBank/DDBJ whole genome shotgun (WGS) entry which is preliminary data.</text>
</comment>
<dbReference type="Proteomes" id="UP000235682">
    <property type="component" value="Unassembled WGS sequence"/>
</dbReference>
<dbReference type="GO" id="GO:0046983">
    <property type="term" value="F:protein dimerization activity"/>
    <property type="evidence" value="ECO:0007669"/>
    <property type="project" value="InterPro"/>
</dbReference>
<comment type="caution">
    <text evidence="15">Lacks conserved residue(s) required for the propagation of feature annotation.</text>
</comment>
<dbReference type="RefSeq" id="WP_102227986.1">
    <property type="nucleotide sequence ID" value="NZ_PNFY01000031.1"/>
</dbReference>
<feature type="binding site" evidence="15">
    <location>
        <begin position="9"/>
        <end position="12"/>
    </location>
    <ligand>
        <name>NADP(+)</name>
        <dbReference type="ChEBI" id="CHEBI:58349"/>
    </ligand>
</feature>
<dbReference type="InterPro" id="IPR036291">
    <property type="entry name" value="NAD(P)-bd_dom_sf"/>
</dbReference>
<evidence type="ECO:0000313" key="18">
    <source>
        <dbReference type="EMBL" id="PMC57969.1"/>
    </source>
</evidence>
<evidence type="ECO:0000256" key="3">
    <source>
        <dbReference type="ARBA" id="ARBA00005097"/>
    </source>
</evidence>
<dbReference type="UniPathway" id="UPA00034">
    <property type="reaction ID" value="UER00016"/>
</dbReference>
<dbReference type="GO" id="GO:0009088">
    <property type="term" value="P:threonine biosynthetic process"/>
    <property type="evidence" value="ECO:0007669"/>
    <property type="project" value="UniProtKB-UniRule"/>
</dbReference>
<keyword evidence="7 15" id="KW-0028">Amino-acid biosynthesis</keyword>